<reference evidence="3" key="3">
    <citation type="submission" date="2020-04" db="EMBL/GenBank/DDBJ databases">
        <authorList>
            <person name="Tanveer F."/>
            <person name="Xie Y."/>
            <person name="Shinwari Z.K."/>
        </authorList>
    </citation>
    <scope>NUCLEOTIDE SEQUENCE</scope>
    <source>
        <strain evidence="3">MOSEL-ME25</strain>
    </source>
</reference>
<evidence type="ECO:0000313" key="2">
    <source>
        <dbReference type="EMBL" id="KIH71752.1"/>
    </source>
</evidence>
<dbReference type="OrthoDB" id="384795at2"/>
<dbReference type="EMBL" id="JXII01000002">
    <property type="protein sequence ID" value="KIH71752.1"/>
    <property type="molecule type" value="Genomic_DNA"/>
</dbReference>
<reference evidence="5" key="2">
    <citation type="submission" date="2020-04" db="EMBL/GenBank/DDBJ databases">
        <title>Genome analysis and biological profiling of marine Cellulosimicrobium funkei MOSEL-ME6.</title>
        <authorList>
            <person name="Tanveer F."/>
            <person name="Xie Y."/>
            <person name="Shinwari Z.K."/>
        </authorList>
    </citation>
    <scope>NUCLEOTIDE SEQUENCE [LARGE SCALE GENOMIC DNA]</scope>
    <source>
        <strain evidence="5">MOSEL-ME25</strain>
    </source>
</reference>
<organism evidence="2 4">
    <name type="scientific">Salinicoccus roseus</name>
    <dbReference type="NCBI Taxonomy" id="45670"/>
    <lineage>
        <taxon>Bacteria</taxon>
        <taxon>Bacillati</taxon>
        <taxon>Bacillota</taxon>
        <taxon>Bacilli</taxon>
        <taxon>Bacillales</taxon>
        <taxon>Staphylococcaceae</taxon>
        <taxon>Salinicoccus</taxon>
    </lineage>
</organism>
<gene>
    <name evidence="3" type="ORF">F7P68_0004905</name>
    <name evidence="2" type="ORF">SN16_03580</name>
</gene>
<dbReference type="Proteomes" id="UP000031546">
    <property type="component" value="Unassembled WGS sequence"/>
</dbReference>
<name>A0A0C2E909_9STAP</name>
<reference evidence="2 4" key="1">
    <citation type="submission" date="2015-01" db="EMBL/GenBank/DDBJ databases">
        <title>Genome sequences of high lactate-tolerant strain Salinicoccus roseus W12 with industrial interest.</title>
        <authorList>
            <person name="Wang H."/>
            <person name="Yu B."/>
        </authorList>
    </citation>
    <scope>NUCLEOTIDE SEQUENCE [LARGE SCALE GENOMIC DNA]</scope>
    <source>
        <strain evidence="2 4">W12</strain>
    </source>
</reference>
<evidence type="ECO:0000313" key="3">
    <source>
        <dbReference type="EMBL" id="MDB0579863.1"/>
    </source>
</evidence>
<evidence type="ECO:0000259" key="1">
    <source>
        <dbReference type="Pfam" id="PF08818"/>
    </source>
</evidence>
<accession>A0A0C2E909</accession>
<dbReference type="InterPro" id="IPR014922">
    <property type="entry name" value="YdhG-like"/>
</dbReference>
<dbReference type="AlphaFoldDB" id="A0A0C2E909"/>
<dbReference type="GeneID" id="77844621"/>
<sequence length="122" mass="14327">MSVFEEFISGIDDSDHRERMEEVLSWVHDEYPNMERVVKWNQPMFTDHGTYIIGFSVAKKHMSVAPENKAIEEFGSALEEVGYVHTRQIFRIPWDGEVDYALLKRIIEFNIGDKAGVETFWR</sequence>
<reference evidence="3 5" key="4">
    <citation type="submission" date="2022-12" db="EMBL/GenBank/DDBJ databases">
        <title>Genome analysis and biological profiling of marine Salinicoccus roseus MOSEL-ME25.</title>
        <authorList>
            <person name="Mirza F.T."/>
            <person name="Xie Y."/>
            <person name="Shinwari Z.K."/>
        </authorList>
    </citation>
    <scope>NUCLEOTIDE SEQUENCE [LARGE SCALE GENOMIC DNA]</scope>
    <source>
        <strain evidence="3 5">MOSEL-ME25</strain>
    </source>
</reference>
<dbReference type="Proteomes" id="UP000527860">
    <property type="component" value="Unassembled WGS sequence"/>
</dbReference>
<dbReference type="Pfam" id="PF08818">
    <property type="entry name" value="DUF1801"/>
    <property type="match status" value="1"/>
</dbReference>
<dbReference type="SUPFAM" id="SSF159888">
    <property type="entry name" value="YdhG-like"/>
    <property type="match status" value="1"/>
</dbReference>
<proteinExistence type="predicted"/>
<protein>
    <submittedName>
        <fullName evidence="2">Iron chaperone</fullName>
    </submittedName>
</protein>
<feature type="domain" description="YdhG-like" evidence="1">
    <location>
        <begin position="16"/>
        <end position="111"/>
    </location>
</feature>
<dbReference type="Gene3D" id="3.90.1150.200">
    <property type="match status" value="1"/>
</dbReference>
<keyword evidence="5" id="KW-1185">Reference proteome</keyword>
<dbReference type="RefSeq" id="WP_040105212.1">
    <property type="nucleotide sequence ID" value="NZ_JABEVU030000001.1"/>
</dbReference>
<dbReference type="EMBL" id="JABEVU030000001">
    <property type="protein sequence ID" value="MDB0579863.1"/>
    <property type="molecule type" value="Genomic_DNA"/>
</dbReference>
<dbReference type="STRING" id="45670.SN16_03580"/>
<comment type="caution">
    <text evidence="2">The sequence shown here is derived from an EMBL/GenBank/DDBJ whole genome shotgun (WGS) entry which is preliminary data.</text>
</comment>
<evidence type="ECO:0000313" key="5">
    <source>
        <dbReference type="Proteomes" id="UP000527860"/>
    </source>
</evidence>
<evidence type="ECO:0000313" key="4">
    <source>
        <dbReference type="Proteomes" id="UP000031546"/>
    </source>
</evidence>